<evidence type="ECO:0000313" key="3">
    <source>
        <dbReference type="Proteomes" id="UP001580407"/>
    </source>
</evidence>
<protein>
    <submittedName>
        <fullName evidence="2">Glycosyl hydrolase family 28-related protein</fullName>
    </submittedName>
</protein>
<dbReference type="EMBL" id="JBHILM010000006">
    <property type="protein sequence ID" value="MFB5680797.1"/>
    <property type="molecule type" value="Genomic_DNA"/>
</dbReference>
<gene>
    <name evidence="2" type="ORF">ACE3NQ_07730</name>
</gene>
<dbReference type="InterPro" id="IPR012334">
    <property type="entry name" value="Pectin_lyas_fold"/>
</dbReference>
<dbReference type="SUPFAM" id="SSF51126">
    <property type="entry name" value="Pectin lyase-like"/>
    <property type="match status" value="1"/>
</dbReference>
<comment type="caution">
    <text evidence="2">The sequence shown here is derived from an EMBL/GenBank/DDBJ whole genome shotgun (WGS) entry which is preliminary data.</text>
</comment>
<keyword evidence="2" id="KW-0378">Hydrolase</keyword>
<feature type="domain" description="Rhamnogalacturonase A/B/Epimerase-like pectate lyase" evidence="1">
    <location>
        <begin position="15"/>
        <end position="84"/>
    </location>
</feature>
<dbReference type="Pfam" id="PF12708">
    <property type="entry name" value="Pect-lyase_RHGA_epim"/>
    <property type="match status" value="1"/>
</dbReference>
<keyword evidence="3" id="KW-1185">Reference proteome</keyword>
<dbReference type="RefSeq" id="WP_375524592.1">
    <property type="nucleotide sequence ID" value="NZ_JBHILM010000006.1"/>
</dbReference>
<name>A0ABV5B522_9BACL</name>
<evidence type="ECO:0000259" key="1">
    <source>
        <dbReference type="Pfam" id="PF12708"/>
    </source>
</evidence>
<dbReference type="InterPro" id="IPR011050">
    <property type="entry name" value="Pectin_lyase_fold/virulence"/>
</dbReference>
<dbReference type="Proteomes" id="UP001580407">
    <property type="component" value="Unassembled WGS sequence"/>
</dbReference>
<organism evidence="2 3">
    <name type="scientific">Paenibacillus terreus</name>
    <dbReference type="NCBI Taxonomy" id="1387834"/>
    <lineage>
        <taxon>Bacteria</taxon>
        <taxon>Bacillati</taxon>
        <taxon>Bacillota</taxon>
        <taxon>Bacilli</taxon>
        <taxon>Bacillales</taxon>
        <taxon>Paenibacillaceae</taxon>
        <taxon>Paenibacillus</taxon>
    </lineage>
</organism>
<reference evidence="2 3" key="1">
    <citation type="submission" date="2024-09" db="EMBL/GenBank/DDBJ databases">
        <authorList>
            <person name="Ruan L."/>
        </authorList>
    </citation>
    <scope>NUCLEOTIDE SEQUENCE [LARGE SCALE GENOMIC DNA]</scope>
    <source>
        <strain evidence="2 3">D33</strain>
    </source>
</reference>
<dbReference type="Gene3D" id="2.160.20.10">
    <property type="entry name" value="Single-stranded right-handed beta-helix, Pectin lyase-like"/>
    <property type="match status" value="1"/>
</dbReference>
<dbReference type="InterPro" id="IPR024535">
    <property type="entry name" value="RHGA/B-epi-like_pectate_lyase"/>
</dbReference>
<dbReference type="GO" id="GO:0016787">
    <property type="term" value="F:hydrolase activity"/>
    <property type="evidence" value="ECO:0007669"/>
    <property type="project" value="UniProtKB-KW"/>
</dbReference>
<evidence type="ECO:0000313" key="2">
    <source>
        <dbReference type="EMBL" id="MFB5680797.1"/>
    </source>
</evidence>
<sequence>MEENRNGALEEIGVRVQQFGAKGDGVTNDTEAIQQAIDSVFESGGGTVLLPKGTYLLDTLTIRHQVKIVGEGFRLTTLKKNPDSLGPITQIDGDFDNFIYEIEVRGIKFVGNYTDSTNDGVFCKTKKGINHCRFEDLWFQSIGRNGMRFEHNADGMEGAWVQYCHFENIMFGGGLTDDEGCQSYCVYAEGGFSTNTFKTIRTYYTKDAMFYLTSQTGTSGWKVAPEAILFDTCNPQSINNTDDRVTYGVYLKDVIGATFLNCYFEGVGLKDTSKKSANLYVTGTTAGVVVSGGYCGDFMNGIVLNNGSAANISGVVFHFKGPSYYPKRVPNCVVVEDNFAIYTAFIGVNSVFHMSGIENTDWEYLLDTGKRSIGIRNTSSNFKTRSLEANKHLQVGDGASGSNAGSWDFGFVRIRNNTLFIDTDGNPRIKILGTPSSPTDGSLLIRARNGATAQRPSLTNLSAGYQYFDTTLNKPIWVNKDVTGWVDATGTSV</sequence>
<proteinExistence type="predicted"/>
<accession>A0ABV5B522</accession>